<evidence type="ECO:0000256" key="1">
    <source>
        <dbReference type="ARBA" id="ARBA00008791"/>
    </source>
</evidence>
<feature type="domain" description="UspA" evidence="4">
    <location>
        <begin position="1"/>
        <end position="138"/>
    </location>
</feature>
<organism evidence="5 6">
    <name type="scientific">Zobellella endophytica</name>
    <dbReference type="NCBI Taxonomy" id="2116700"/>
    <lineage>
        <taxon>Bacteria</taxon>
        <taxon>Pseudomonadati</taxon>
        <taxon>Pseudomonadota</taxon>
        <taxon>Gammaproteobacteria</taxon>
        <taxon>Aeromonadales</taxon>
        <taxon>Aeromonadaceae</taxon>
        <taxon>Zobellella</taxon>
    </lineage>
</organism>
<dbReference type="Pfam" id="PF00582">
    <property type="entry name" value="Usp"/>
    <property type="match status" value="2"/>
</dbReference>
<dbReference type="GO" id="GO:0005524">
    <property type="term" value="F:ATP binding"/>
    <property type="evidence" value="ECO:0007669"/>
    <property type="project" value="UniProtKB-KW"/>
</dbReference>
<evidence type="ECO:0000256" key="3">
    <source>
        <dbReference type="ARBA" id="ARBA00022840"/>
    </source>
</evidence>
<comment type="caution">
    <text evidence="5">The sequence shown here is derived from an EMBL/GenBank/DDBJ whole genome shotgun (WGS) entry which is preliminary data.</text>
</comment>
<dbReference type="InterPro" id="IPR006015">
    <property type="entry name" value="Universal_stress_UspA"/>
</dbReference>
<feature type="domain" description="UspA" evidence="4">
    <location>
        <begin position="146"/>
        <end position="286"/>
    </location>
</feature>
<dbReference type="PANTHER" id="PTHR46268">
    <property type="entry name" value="STRESS RESPONSE PROTEIN NHAX"/>
    <property type="match status" value="1"/>
</dbReference>
<protein>
    <submittedName>
        <fullName evidence="5">Universal stress protein</fullName>
    </submittedName>
</protein>
<dbReference type="PANTHER" id="PTHR46268:SF27">
    <property type="entry name" value="UNIVERSAL STRESS PROTEIN RV2623"/>
    <property type="match status" value="1"/>
</dbReference>
<dbReference type="RefSeq" id="WP_106728408.1">
    <property type="nucleotide sequence ID" value="NZ_PXYG01000001.1"/>
</dbReference>
<dbReference type="Gene3D" id="3.40.50.620">
    <property type="entry name" value="HUPs"/>
    <property type="match status" value="2"/>
</dbReference>
<dbReference type="PRINTS" id="PR01438">
    <property type="entry name" value="UNVRSLSTRESS"/>
</dbReference>
<comment type="similarity">
    <text evidence="1">Belongs to the universal stress protein A family.</text>
</comment>
<dbReference type="InterPro" id="IPR014729">
    <property type="entry name" value="Rossmann-like_a/b/a_fold"/>
</dbReference>
<evidence type="ECO:0000259" key="4">
    <source>
        <dbReference type="Pfam" id="PF00582"/>
    </source>
</evidence>
<evidence type="ECO:0000313" key="6">
    <source>
        <dbReference type="Proteomes" id="UP000240243"/>
    </source>
</evidence>
<dbReference type="InterPro" id="IPR006016">
    <property type="entry name" value="UspA"/>
</dbReference>
<keyword evidence="2" id="KW-0547">Nucleotide-binding</keyword>
<gene>
    <name evidence="5" type="ORF">C7H85_04120</name>
</gene>
<sequence length="286" mass="31414">MKTLLVAVDLEPDSVFVVKRAAELAVRLKASLHLVHVINDALTLYEPLVEISVRHRLKQAADMALNKLFDGLPGGLKPTSTCHVMLGKPDKAVIKKAGEIGADLVIVGRHHQDPVQDFFMGTTAERLLRHCALPLLMVSGESAGPYRQLVAATDFSRSSHHALQAALALVPTAPIRLVHVFDPPFMGFVRYSQVDIDTLMDHQKARIEREVKDEMAHFLAQDDQSRITTELMAGDIQACLNQAVDKYRPQLLVLGTHGRQGISRLLIGSVAMSFLSTPPCDVLVAR</sequence>
<dbReference type="Proteomes" id="UP000240243">
    <property type="component" value="Unassembled WGS sequence"/>
</dbReference>
<evidence type="ECO:0000313" key="5">
    <source>
        <dbReference type="EMBL" id="PSJ47997.1"/>
    </source>
</evidence>
<proteinExistence type="inferred from homology"/>
<dbReference type="CDD" id="cd00293">
    <property type="entry name" value="USP-like"/>
    <property type="match status" value="2"/>
</dbReference>
<keyword evidence="6" id="KW-1185">Reference proteome</keyword>
<accession>A0A2P7RCN8</accession>
<evidence type="ECO:0000256" key="2">
    <source>
        <dbReference type="ARBA" id="ARBA00022741"/>
    </source>
</evidence>
<reference evidence="5 6" key="1">
    <citation type="submission" date="2018-03" db="EMBL/GenBank/DDBJ databases">
        <title>The draft genome of Zobellella sp. 59N8.</title>
        <authorList>
            <person name="Liu L."/>
            <person name="Li L."/>
            <person name="Zhang X."/>
            <person name="Liang L."/>
            <person name="Wang T."/>
        </authorList>
    </citation>
    <scope>NUCLEOTIDE SEQUENCE [LARGE SCALE GENOMIC DNA]</scope>
    <source>
        <strain evidence="5 6">59N8</strain>
    </source>
</reference>
<dbReference type="SUPFAM" id="SSF52402">
    <property type="entry name" value="Adenine nucleotide alpha hydrolases-like"/>
    <property type="match status" value="2"/>
</dbReference>
<dbReference type="OrthoDB" id="9792500at2"/>
<dbReference type="AlphaFoldDB" id="A0A2P7RCN8"/>
<dbReference type="EMBL" id="PXYG01000001">
    <property type="protein sequence ID" value="PSJ47997.1"/>
    <property type="molecule type" value="Genomic_DNA"/>
</dbReference>
<name>A0A2P7RCN8_9GAMM</name>
<keyword evidence="3" id="KW-0067">ATP-binding</keyword>